<dbReference type="GO" id="GO:0006750">
    <property type="term" value="P:glutathione biosynthetic process"/>
    <property type="evidence" value="ECO:0007669"/>
    <property type="project" value="UniProtKB-UniRule"/>
</dbReference>
<evidence type="ECO:0000256" key="7">
    <source>
        <dbReference type="ARBA" id="ARBA00022840"/>
    </source>
</evidence>
<keyword evidence="7 10" id="KW-0067">ATP-binding</keyword>
<keyword evidence="4 10" id="KW-0436">Ligase</keyword>
<proteinExistence type="inferred from homology"/>
<reference evidence="12" key="1">
    <citation type="journal article" date="2012" name="Science">
        <title>The Paleozoic origin of enzymatic lignin decomposition reconstructed from 31 fungal genomes.</title>
        <authorList>
            <person name="Floudas D."/>
            <person name="Binder M."/>
            <person name="Riley R."/>
            <person name="Barry K."/>
            <person name="Blanchette R.A."/>
            <person name="Henrissat B."/>
            <person name="Martinez A.T."/>
            <person name="Otillar R."/>
            <person name="Spatafora J.W."/>
            <person name="Yadav J.S."/>
            <person name="Aerts A."/>
            <person name="Benoit I."/>
            <person name="Boyd A."/>
            <person name="Carlson A."/>
            <person name="Copeland A."/>
            <person name="Coutinho P.M."/>
            <person name="de Vries R.P."/>
            <person name="Ferreira P."/>
            <person name="Findley K."/>
            <person name="Foster B."/>
            <person name="Gaskell J."/>
            <person name="Glotzer D."/>
            <person name="Gorecki P."/>
            <person name="Heitman J."/>
            <person name="Hesse C."/>
            <person name="Hori C."/>
            <person name="Igarashi K."/>
            <person name="Jurgens J.A."/>
            <person name="Kallen N."/>
            <person name="Kersten P."/>
            <person name="Kohler A."/>
            <person name="Kuees U."/>
            <person name="Kumar T.K.A."/>
            <person name="Kuo A."/>
            <person name="LaButti K."/>
            <person name="Larrondo L.F."/>
            <person name="Lindquist E."/>
            <person name="Ling A."/>
            <person name="Lombard V."/>
            <person name="Lucas S."/>
            <person name="Lundell T."/>
            <person name="Martin R."/>
            <person name="McLaughlin D.J."/>
            <person name="Morgenstern I."/>
            <person name="Morin E."/>
            <person name="Murat C."/>
            <person name="Nagy L.G."/>
            <person name="Nolan M."/>
            <person name="Ohm R.A."/>
            <person name="Patyshakuliyeva A."/>
            <person name="Rokas A."/>
            <person name="Ruiz-Duenas F.J."/>
            <person name="Sabat G."/>
            <person name="Salamov A."/>
            <person name="Samejima M."/>
            <person name="Schmutz J."/>
            <person name="Slot J.C."/>
            <person name="St John F."/>
            <person name="Stenlid J."/>
            <person name="Sun H."/>
            <person name="Sun S."/>
            <person name="Syed K."/>
            <person name="Tsang A."/>
            <person name="Wiebenga A."/>
            <person name="Young D."/>
            <person name="Pisabarro A."/>
            <person name="Eastwood D.C."/>
            <person name="Martin F."/>
            <person name="Cullen D."/>
            <person name="Grigoriev I.V."/>
            <person name="Hibbett D.S."/>
        </authorList>
    </citation>
    <scope>NUCLEOTIDE SEQUENCE [LARGE SCALE GENOMIC DNA]</scope>
    <source>
        <strain evidence="12">HHB-11173 SS5</strain>
    </source>
</reference>
<evidence type="ECO:0000256" key="9">
    <source>
        <dbReference type="ARBA" id="ARBA00032122"/>
    </source>
</evidence>
<dbReference type="OrthoDB" id="7939818at2759"/>
<evidence type="ECO:0000313" key="11">
    <source>
        <dbReference type="EMBL" id="EIN03487.1"/>
    </source>
</evidence>
<dbReference type="UniPathway" id="UPA00142">
    <property type="reaction ID" value="UER00209"/>
</dbReference>
<dbReference type="InterPro" id="IPR004308">
    <property type="entry name" value="GCS"/>
</dbReference>
<dbReference type="Gene3D" id="1.10.8.960">
    <property type="match status" value="1"/>
</dbReference>
<dbReference type="EMBL" id="JH687562">
    <property type="protein sequence ID" value="EIN03487.1"/>
    <property type="molecule type" value="Genomic_DNA"/>
</dbReference>
<dbReference type="Gene3D" id="3.30.590.50">
    <property type="match status" value="2"/>
</dbReference>
<sequence>MWQMLRGDLLDFLLFGLICSYVLLCAVKGPKVALSAWIVQEDAKKHSDAIRRHALNQFLRIRREEKDRDSDPFRWGDEVFECMIVALDHEHRTAQRSLRQDEVPSNIHATEKARREPGRHILETTPSDPGTSTIHDLRKVEPNVRQRLVTLTSFPLMGAPGAIREPLQSKASMGMFVPENVLSGEARYQAAASNIRARRAAKPAINVPVFIDKNTARAFTDGMLPEDRVAPEPDSDCFPEPDHIYLDVMAFGISCCCLQVTMQAANLSDARRLYDMLTPVAPIMMALTAASPIWRGYLTDVDCRWDVIAALCDDRTPEERGMARIPKSRYESVSLYLADEPPIRPEYNDVHAPLNQPVYEELVQHRVDEPMARHVAHQFVRDSVIAYRETLDQDDAIDSEHFDDVQACNWQSMRLKVPESETLGWRVELRTMEVQPTDYGNAAMTVFVVLLSRAILRYNLSFYIRMSKVDDNMKRAQRRDAARRSKFWFRKHDREMRNSFPRVLCPDCPNSADDGLEEMTMDEIVNGKGDAYLGLVGLVDLYFDSLEMDQSTLDKLRDYVALVRGRADETWMRKFVENHPAYQFDSIVHSDIAYDLIVAVWDLEQGLRKEACLVPATRASAADA</sequence>
<comment type="pathway">
    <text evidence="1 10">Sulfur metabolism; glutathione biosynthesis; glutathione from L-cysteine and L-glutamate: step 1/2.</text>
</comment>
<dbReference type="eggNOG" id="KOG3754">
    <property type="taxonomic scope" value="Eukaryota"/>
</dbReference>
<evidence type="ECO:0000256" key="10">
    <source>
        <dbReference type="RuleBase" id="RU367135"/>
    </source>
</evidence>
<protein>
    <recommendedName>
        <fullName evidence="3 10">Glutamate--cysteine ligase</fullName>
        <ecNumber evidence="3 10">6.3.2.2</ecNumber>
    </recommendedName>
    <alternativeName>
        <fullName evidence="9 10">Gamma-ECS</fullName>
    </alternativeName>
    <alternativeName>
        <fullName evidence="8 10">Gamma-glutamylcysteine synthetase</fullName>
    </alternativeName>
</protein>
<evidence type="ECO:0000256" key="1">
    <source>
        <dbReference type="ARBA" id="ARBA00005006"/>
    </source>
</evidence>
<evidence type="ECO:0000256" key="8">
    <source>
        <dbReference type="ARBA" id="ARBA00030585"/>
    </source>
</evidence>
<dbReference type="PANTHER" id="PTHR11164">
    <property type="entry name" value="GLUTAMATE CYSTEINE LIGASE"/>
    <property type="match status" value="1"/>
</dbReference>
<evidence type="ECO:0000256" key="6">
    <source>
        <dbReference type="ARBA" id="ARBA00022741"/>
    </source>
</evidence>
<dbReference type="HOGENOM" id="CLU_010467_0_0_1"/>
<dbReference type="KEGG" id="psq:PUNSTDRAFT_123268"/>
<dbReference type="GO" id="GO:0004357">
    <property type="term" value="F:glutamate-cysteine ligase activity"/>
    <property type="evidence" value="ECO:0007669"/>
    <property type="project" value="UniProtKB-UniRule"/>
</dbReference>
<keyword evidence="6 10" id="KW-0547">Nucleotide-binding</keyword>
<dbReference type="Proteomes" id="UP000054196">
    <property type="component" value="Unassembled WGS sequence"/>
</dbReference>
<gene>
    <name evidence="11" type="ORF">PUNSTDRAFT_123268</name>
</gene>
<dbReference type="AlphaFoldDB" id="R7S116"/>
<dbReference type="GO" id="GO:0017109">
    <property type="term" value="C:glutamate-cysteine ligase complex"/>
    <property type="evidence" value="ECO:0007669"/>
    <property type="project" value="TreeGrafter"/>
</dbReference>
<keyword evidence="12" id="KW-1185">Reference proteome</keyword>
<evidence type="ECO:0000256" key="5">
    <source>
        <dbReference type="ARBA" id="ARBA00022684"/>
    </source>
</evidence>
<dbReference type="SUPFAM" id="SSF55931">
    <property type="entry name" value="Glutamine synthetase/guanido kinase"/>
    <property type="match status" value="1"/>
</dbReference>
<dbReference type="PANTHER" id="PTHR11164:SF0">
    <property type="entry name" value="GLUTAMATE--CYSTEINE LIGASE CATALYTIC SUBUNIT"/>
    <property type="match status" value="1"/>
</dbReference>
<keyword evidence="5 10" id="KW-0317">Glutathione biosynthesis</keyword>
<comment type="similarity">
    <text evidence="2 10">Belongs to the glutamate--cysteine ligase type 3 family.</text>
</comment>
<organism evidence="11 12">
    <name type="scientific">Punctularia strigosozonata (strain HHB-11173)</name>
    <name type="common">White-rot fungus</name>
    <dbReference type="NCBI Taxonomy" id="741275"/>
    <lineage>
        <taxon>Eukaryota</taxon>
        <taxon>Fungi</taxon>
        <taxon>Dikarya</taxon>
        <taxon>Basidiomycota</taxon>
        <taxon>Agaricomycotina</taxon>
        <taxon>Agaricomycetes</taxon>
        <taxon>Corticiales</taxon>
        <taxon>Punctulariaceae</taxon>
        <taxon>Punctularia</taxon>
    </lineage>
</organism>
<dbReference type="EC" id="6.3.2.2" evidence="3 10"/>
<dbReference type="Pfam" id="PF03074">
    <property type="entry name" value="GCS"/>
    <property type="match status" value="1"/>
</dbReference>
<dbReference type="GeneID" id="18877658"/>
<evidence type="ECO:0000256" key="2">
    <source>
        <dbReference type="ARBA" id="ARBA00008100"/>
    </source>
</evidence>
<name>R7S116_PUNST</name>
<evidence type="ECO:0000313" key="12">
    <source>
        <dbReference type="Proteomes" id="UP000054196"/>
    </source>
</evidence>
<dbReference type="InterPro" id="IPR014746">
    <property type="entry name" value="Gln_synth/guanido_kin_cat_dom"/>
</dbReference>
<evidence type="ECO:0000256" key="4">
    <source>
        <dbReference type="ARBA" id="ARBA00022598"/>
    </source>
</evidence>
<dbReference type="GO" id="GO:0005524">
    <property type="term" value="F:ATP binding"/>
    <property type="evidence" value="ECO:0007669"/>
    <property type="project" value="UniProtKB-UniRule"/>
</dbReference>
<accession>R7S116</accession>
<dbReference type="RefSeq" id="XP_007389259.1">
    <property type="nucleotide sequence ID" value="XM_007389197.1"/>
</dbReference>
<comment type="catalytic activity">
    <reaction evidence="10">
        <text>L-cysteine + L-glutamate + ATP = gamma-L-glutamyl-L-cysteine + ADP + phosphate + H(+)</text>
        <dbReference type="Rhea" id="RHEA:13285"/>
        <dbReference type="ChEBI" id="CHEBI:15378"/>
        <dbReference type="ChEBI" id="CHEBI:29985"/>
        <dbReference type="ChEBI" id="CHEBI:30616"/>
        <dbReference type="ChEBI" id="CHEBI:35235"/>
        <dbReference type="ChEBI" id="CHEBI:43474"/>
        <dbReference type="ChEBI" id="CHEBI:58173"/>
        <dbReference type="ChEBI" id="CHEBI:456216"/>
        <dbReference type="EC" id="6.3.2.2"/>
    </reaction>
</comment>
<evidence type="ECO:0000256" key="3">
    <source>
        <dbReference type="ARBA" id="ARBA00012220"/>
    </source>
</evidence>